<evidence type="ECO:0000256" key="3">
    <source>
        <dbReference type="ARBA" id="ARBA00022475"/>
    </source>
</evidence>
<proteinExistence type="predicted"/>
<dbReference type="Gene3D" id="1.20.1250.20">
    <property type="entry name" value="MFS general substrate transporter like domains"/>
    <property type="match status" value="2"/>
</dbReference>
<feature type="transmembrane region" description="Helical" evidence="7">
    <location>
        <begin position="90"/>
        <end position="109"/>
    </location>
</feature>
<accession>A0ABU3GF94</accession>
<evidence type="ECO:0000256" key="6">
    <source>
        <dbReference type="ARBA" id="ARBA00023136"/>
    </source>
</evidence>
<keyword evidence="6 7" id="KW-0472">Membrane</keyword>
<evidence type="ECO:0000313" key="9">
    <source>
        <dbReference type="EMBL" id="MDT3329357.1"/>
    </source>
</evidence>
<keyword evidence="3" id="KW-1003">Cell membrane</keyword>
<feature type="domain" description="Major facilitator superfamily (MFS) profile" evidence="8">
    <location>
        <begin position="22"/>
        <end position="421"/>
    </location>
</feature>
<evidence type="ECO:0000256" key="5">
    <source>
        <dbReference type="ARBA" id="ARBA00022989"/>
    </source>
</evidence>
<sequence length="428" mass="44821">MRNAGPPGSSGEGRTEVLRIPAFRLFWTATTIRGFGSAIANVAFQVLIVTVVAATPAQIGILNALGVAPYLFLGFIIGALMDRWNRQRTLVLTSIGRAVVFALIPVLLLLGHLDFWSLAAIMLTLGVLTLFAQSAEQPFVPQIVPRSSLVSANARLGQSETVAGTAGPAAGGALLTLVGAPLIFVFEAVIHAVSAVLQSRIRVTESAPAPRRAGRHIGHDIVEGMRFTYRHKTLRPLALSVHVWFLGNSIVATVFAVFALRELGMPAWAYGIAVAVGGVGGFLGAIIAPAVGERIGAGRAILVGRSLTVVPWLLLAVVPLSSATTMTVLLVIVSIAQFLFGLAMGVEDANDISYRQAIAPDAIQGRMNATIRTTNRIVFFFGALGAGVLVTWLGYAASLGVAAAVFAVAALVIVFSPLRNARHGEAGV</sequence>
<dbReference type="InterPro" id="IPR022324">
    <property type="entry name" value="Bacilysin_exporter_BacE_put"/>
</dbReference>
<dbReference type="InterPro" id="IPR020846">
    <property type="entry name" value="MFS_dom"/>
</dbReference>
<feature type="transmembrane region" description="Helical" evidence="7">
    <location>
        <begin position="34"/>
        <end position="54"/>
    </location>
</feature>
<dbReference type="Proteomes" id="UP001262835">
    <property type="component" value="Unassembled WGS sequence"/>
</dbReference>
<dbReference type="Pfam" id="PF05977">
    <property type="entry name" value="MFS_3"/>
    <property type="match status" value="1"/>
</dbReference>
<comment type="caution">
    <text evidence="9">The sequence shown here is derived from an EMBL/GenBank/DDBJ whole genome shotgun (WGS) entry which is preliminary data.</text>
</comment>
<keyword evidence="5 7" id="KW-1133">Transmembrane helix</keyword>
<evidence type="ECO:0000256" key="7">
    <source>
        <dbReference type="SAM" id="Phobius"/>
    </source>
</evidence>
<keyword evidence="4 7" id="KW-0812">Transmembrane</keyword>
<organism evidence="9 10">
    <name type="scientific">Microbacterium aquilitoris</name>
    <dbReference type="NCBI Taxonomy" id="3067307"/>
    <lineage>
        <taxon>Bacteria</taxon>
        <taxon>Bacillati</taxon>
        <taxon>Actinomycetota</taxon>
        <taxon>Actinomycetes</taxon>
        <taxon>Micrococcales</taxon>
        <taxon>Microbacteriaceae</taxon>
        <taxon>Microbacterium</taxon>
    </lineage>
</organism>
<protein>
    <submittedName>
        <fullName evidence="9">MFS transporter</fullName>
    </submittedName>
</protein>
<dbReference type="InterPro" id="IPR010290">
    <property type="entry name" value="TM_effector"/>
</dbReference>
<reference evidence="9 10" key="1">
    <citation type="submission" date="2023-08" db="EMBL/GenBank/DDBJ databases">
        <title>Microbacterium aquilitoris sp. nov. and Microbacterium gwkjibeachense sp. nov., isolated from beach.</title>
        <authorList>
            <person name="Lee S.D."/>
            <person name="Yang H."/>
            <person name="Kim I."/>
        </authorList>
    </citation>
    <scope>NUCLEOTIDE SEQUENCE [LARGE SCALE GENOMIC DNA]</scope>
    <source>
        <strain evidence="9 10">KSW-18</strain>
    </source>
</reference>
<evidence type="ECO:0000256" key="4">
    <source>
        <dbReference type="ARBA" id="ARBA00022692"/>
    </source>
</evidence>
<feature type="transmembrane region" description="Helical" evidence="7">
    <location>
        <begin position="267"/>
        <end position="288"/>
    </location>
</feature>
<dbReference type="CDD" id="cd06173">
    <property type="entry name" value="MFS_MefA_like"/>
    <property type="match status" value="1"/>
</dbReference>
<dbReference type="SUPFAM" id="SSF103473">
    <property type="entry name" value="MFS general substrate transporter"/>
    <property type="match status" value="1"/>
</dbReference>
<evidence type="ECO:0000259" key="8">
    <source>
        <dbReference type="PROSITE" id="PS50850"/>
    </source>
</evidence>
<dbReference type="PRINTS" id="PR01988">
    <property type="entry name" value="EXPORTERBACE"/>
</dbReference>
<dbReference type="PANTHER" id="PTHR23513">
    <property type="entry name" value="INTEGRAL MEMBRANE EFFLUX PROTEIN-RELATED"/>
    <property type="match status" value="1"/>
</dbReference>
<comment type="subcellular location">
    <subcellularLocation>
        <location evidence="1">Cell membrane</location>
        <topology evidence="1">Multi-pass membrane protein</topology>
    </subcellularLocation>
</comment>
<gene>
    <name evidence="9" type="ORF">Q9S78_01615</name>
</gene>
<dbReference type="EMBL" id="JAUZVT010000001">
    <property type="protein sequence ID" value="MDT3329357.1"/>
    <property type="molecule type" value="Genomic_DNA"/>
</dbReference>
<dbReference type="PANTHER" id="PTHR23513:SF6">
    <property type="entry name" value="MAJOR FACILITATOR SUPERFAMILY ASSOCIATED DOMAIN-CONTAINING PROTEIN"/>
    <property type="match status" value="1"/>
</dbReference>
<name>A0ABU3GF94_9MICO</name>
<feature type="transmembrane region" description="Helical" evidence="7">
    <location>
        <begin position="60"/>
        <end position="81"/>
    </location>
</feature>
<dbReference type="RefSeq" id="WP_311868458.1">
    <property type="nucleotide sequence ID" value="NZ_JAUZVT010000001.1"/>
</dbReference>
<feature type="transmembrane region" description="Helical" evidence="7">
    <location>
        <begin position="300"/>
        <end position="320"/>
    </location>
</feature>
<feature type="transmembrane region" description="Helical" evidence="7">
    <location>
        <begin position="401"/>
        <end position="418"/>
    </location>
</feature>
<feature type="transmembrane region" description="Helical" evidence="7">
    <location>
        <begin position="377"/>
        <end position="395"/>
    </location>
</feature>
<evidence type="ECO:0000313" key="10">
    <source>
        <dbReference type="Proteomes" id="UP001262835"/>
    </source>
</evidence>
<dbReference type="PROSITE" id="PS50850">
    <property type="entry name" value="MFS"/>
    <property type="match status" value="1"/>
</dbReference>
<evidence type="ECO:0000256" key="1">
    <source>
        <dbReference type="ARBA" id="ARBA00004651"/>
    </source>
</evidence>
<feature type="transmembrane region" description="Helical" evidence="7">
    <location>
        <begin position="237"/>
        <end position="261"/>
    </location>
</feature>
<keyword evidence="10" id="KW-1185">Reference proteome</keyword>
<keyword evidence="2" id="KW-0813">Transport</keyword>
<dbReference type="InterPro" id="IPR036259">
    <property type="entry name" value="MFS_trans_sf"/>
</dbReference>
<feature type="transmembrane region" description="Helical" evidence="7">
    <location>
        <begin position="326"/>
        <end position="346"/>
    </location>
</feature>
<evidence type="ECO:0000256" key="2">
    <source>
        <dbReference type="ARBA" id="ARBA00022448"/>
    </source>
</evidence>